<dbReference type="PROSITE" id="PS51257">
    <property type="entry name" value="PROKAR_LIPOPROTEIN"/>
    <property type="match status" value="1"/>
</dbReference>
<dbReference type="AlphaFoldDB" id="A0A2A8CU78"/>
<evidence type="ECO:0000313" key="1">
    <source>
        <dbReference type="EMBL" id="PEN11428.1"/>
    </source>
</evidence>
<sequence>MPMTRVQAFIWGSICLGVCFTFIGCQLSRIDETACDDSEWRYLLETYRYLERSDTIDVFLEYHGATEDTRRTVSQKTRYTFSTHSFLPALCAHTTAEDLKRCLVGPSSDVIDRAYERSEEVLGRLEQSIDSTRNVAADHRQQLKCLDQKSSIGLVDYTHYAKRDSAVTVRFGPIFYPSDDQRDVLPYPIYVTGEIAYHRNYLYEPHVWTDFMVGIDSTGTARQLYIHPAKPYSLVDSLKHLN</sequence>
<dbReference type="Proteomes" id="UP000220102">
    <property type="component" value="Unassembled WGS sequence"/>
</dbReference>
<accession>A0A2A8CU78</accession>
<name>A0A2A8CU78_9BACT</name>
<reference evidence="1 2" key="1">
    <citation type="submission" date="2017-10" db="EMBL/GenBank/DDBJ databases">
        <title>Draft genome of Longibacter Salinarum.</title>
        <authorList>
            <person name="Goh K.M."/>
            <person name="Shamsir M.S."/>
            <person name="Lim S.W."/>
        </authorList>
    </citation>
    <scope>NUCLEOTIDE SEQUENCE [LARGE SCALE GENOMIC DNA]</scope>
    <source>
        <strain evidence="1 2">KCTC 52045</strain>
    </source>
</reference>
<proteinExistence type="predicted"/>
<organism evidence="1 2">
    <name type="scientific">Longibacter salinarum</name>
    <dbReference type="NCBI Taxonomy" id="1850348"/>
    <lineage>
        <taxon>Bacteria</taxon>
        <taxon>Pseudomonadati</taxon>
        <taxon>Rhodothermota</taxon>
        <taxon>Rhodothermia</taxon>
        <taxon>Rhodothermales</taxon>
        <taxon>Salisaetaceae</taxon>
        <taxon>Longibacter</taxon>
    </lineage>
</organism>
<comment type="caution">
    <text evidence="1">The sequence shown here is derived from an EMBL/GenBank/DDBJ whole genome shotgun (WGS) entry which is preliminary data.</text>
</comment>
<keyword evidence="2" id="KW-1185">Reference proteome</keyword>
<evidence type="ECO:0000313" key="2">
    <source>
        <dbReference type="Proteomes" id="UP000220102"/>
    </source>
</evidence>
<gene>
    <name evidence="1" type="ORF">CRI94_15445</name>
</gene>
<dbReference type="EMBL" id="PDEQ01000009">
    <property type="protein sequence ID" value="PEN11428.1"/>
    <property type="molecule type" value="Genomic_DNA"/>
</dbReference>
<protein>
    <submittedName>
        <fullName evidence="1">Uncharacterized protein</fullName>
    </submittedName>
</protein>